<dbReference type="STRING" id="1442371.A0A0D2JNE7"/>
<dbReference type="SUPFAM" id="SSF48264">
    <property type="entry name" value="Cytochrome P450"/>
    <property type="match status" value="1"/>
</dbReference>
<evidence type="ECO:0000256" key="9">
    <source>
        <dbReference type="RuleBase" id="RU000461"/>
    </source>
</evidence>
<dbReference type="EMBL" id="KN848113">
    <property type="protein sequence ID" value="KIX92009.1"/>
    <property type="molecule type" value="Genomic_DNA"/>
</dbReference>
<keyword evidence="4 8" id="KW-0479">Metal-binding</keyword>
<comment type="similarity">
    <text evidence="2 9">Belongs to the cytochrome P450 family.</text>
</comment>
<organism evidence="11 12">
    <name type="scientific">Fonsecaea multimorphosa CBS 102226</name>
    <dbReference type="NCBI Taxonomy" id="1442371"/>
    <lineage>
        <taxon>Eukaryota</taxon>
        <taxon>Fungi</taxon>
        <taxon>Dikarya</taxon>
        <taxon>Ascomycota</taxon>
        <taxon>Pezizomycotina</taxon>
        <taxon>Eurotiomycetes</taxon>
        <taxon>Chaetothyriomycetidae</taxon>
        <taxon>Chaetothyriales</taxon>
        <taxon>Herpotrichiellaceae</taxon>
        <taxon>Fonsecaea</taxon>
    </lineage>
</organism>
<dbReference type="PROSITE" id="PS00086">
    <property type="entry name" value="CYTOCHROME_P450"/>
    <property type="match status" value="1"/>
</dbReference>
<dbReference type="InterPro" id="IPR050121">
    <property type="entry name" value="Cytochrome_P450_monoxygenase"/>
</dbReference>
<name>A0A0D2JNE7_9EURO</name>
<keyword evidence="5 9" id="KW-0560">Oxidoreductase</keyword>
<evidence type="ECO:0000256" key="5">
    <source>
        <dbReference type="ARBA" id="ARBA00023002"/>
    </source>
</evidence>
<dbReference type="RefSeq" id="XP_016626132.1">
    <property type="nucleotide sequence ID" value="XM_016782766.1"/>
</dbReference>
<dbReference type="Pfam" id="PF00067">
    <property type="entry name" value="p450"/>
    <property type="match status" value="1"/>
</dbReference>
<dbReference type="PANTHER" id="PTHR24305:SF29">
    <property type="entry name" value="BENZOATE-PARA-HYDROXYLASE"/>
    <property type="match status" value="1"/>
</dbReference>
<evidence type="ECO:0000256" key="4">
    <source>
        <dbReference type="ARBA" id="ARBA00022723"/>
    </source>
</evidence>
<dbReference type="InterPro" id="IPR036396">
    <property type="entry name" value="Cyt_P450_sf"/>
</dbReference>
<proteinExistence type="inferred from homology"/>
<dbReference type="AlphaFoldDB" id="A0A0D2JNE7"/>
<evidence type="ECO:0008006" key="13">
    <source>
        <dbReference type="Google" id="ProtNLM"/>
    </source>
</evidence>
<dbReference type="PRINTS" id="PR00385">
    <property type="entry name" value="P450"/>
</dbReference>
<dbReference type="CDD" id="cd11061">
    <property type="entry name" value="CYP67-like"/>
    <property type="match status" value="1"/>
</dbReference>
<dbReference type="Gene3D" id="1.10.630.10">
    <property type="entry name" value="Cytochrome P450"/>
    <property type="match status" value="1"/>
</dbReference>
<dbReference type="GO" id="GO:0016705">
    <property type="term" value="F:oxidoreductase activity, acting on paired donors, with incorporation or reduction of molecular oxygen"/>
    <property type="evidence" value="ECO:0007669"/>
    <property type="project" value="InterPro"/>
</dbReference>
<comment type="cofactor">
    <cofactor evidence="1 8">
        <name>heme</name>
        <dbReference type="ChEBI" id="CHEBI:30413"/>
    </cofactor>
</comment>
<reference evidence="11 12" key="1">
    <citation type="submission" date="2015-01" db="EMBL/GenBank/DDBJ databases">
        <title>The Genome Sequence of Fonsecaea multimorphosa CBS 102226.</title>
        <authorList>
            <consortium name="The Broad Institute Genomics Platform"/>
            <person name="Cuomo C."/>
            <person name="de Hoog S."/>
            <person name="Gorbushina A."/>
            <person name="Stielow B."/>
            <person name="Teixiera M."/>
            <person name="Abouelleil A."/>
            <person name="Chapman S.B."/>
            <person name="Priest M."/>
            <person name="Young S.K."/>
            <person name="Wortman J."/>
            <person name="Nusbaum C."/>
            <person name="Birren B."/>
        </authorList>
    </citation>
    <scope>NUCLEOTIDE SEQUENCE [LARGE SCALE GENOMIC DNA]</scope>
    <source>
        <strain evidence="11 12">CBS 102226</strain>
    </source>
</reference>
<evidence type="ECO:0000256" key="10">
    <source>
        <dbReference type="SAM" id="Phobius"/>
    </source>
</evidence>
<keyword evidence="3 8" id="KW-0349">Heme</keyword>
<dbReference type="GeneID" id="27718026"/>
<evidence type="ECO:0000256" key="6">
    <source>
        <dbReference type="ARBA" id="ARBA00023004"/>
    </source>
</evidence>
<dbReference type="PANTHER" id="PTHR24305">
    <property type="entry name" value="CYTOCHROME P450"/>
    <property type="match status" value="1"/>
</dbReference>
<sequence>MVIVAMPLGAHLVIWSITIFLGYYILPYLTTYSSLRRIPAASFWAAFSNFWLALQSRRVKRSLTVHEAHLRKGEVVRIQPNHVSIANKNAIQIIYGHGNGFLKSDFYDAFVTFGPGLFSTRDRNEHTRKRKTVSHTFSAKSVAQFEQYMRCHLDVLIRQWDGRCQNANGQFARIDSMRWSNYLAFDIIGDLAFGQPFGMLEKGQDITEVKSKIDGQISYCRAIESINVRGELMNTLGSVPFLIPYAKYIPDPLVQRGLRAKGGVHGIGVASVSARLEAGSGHDRVDILARLIEGKDENGQPMGKAELLSEALTQIVAGSDTTSTALCALTYWMLKTPRILERLQKELDSVLPDDVEIPTFEQVKDLPYLKMVINEALRVHPPVSLGLPRVVPPGPGVELCGHFFPPGTVLSVPIYTMHHSKEIWGSDADEFKPERWETVTEEQRAAFIPFSVGPRSCIGRNVAEMELILAVATIAFRYDFRLYEEEWSLRESLLRKPTGCEIGIRLRVRPQNSTI</sequence>
<dbReference type="InterPro" id="IPR002401">
    <property type="entry name" value="Cyt_P450_E_grp-I"/>
</dbReference>
<accession>A0A0D2JNE7</accession>
<evidence type="ECO:0000256" key="7">
    <source>
        <dbReference type="ARBA" id="ARBA00023033"/>
    </source>
</evidence>
<keyword evidence="12" id="KW-1185">Reference proteome</keyword>
<dbReference type="InterPro" id="IPR017972">
    <property type="entry name" value="Cyt_P450_CS"/>
</dbReference>
<keyword evidence="10" id="KW-1133">Transmembrane helix</keyword>
<keyword evidence="10" id="KW-0812">Transmembrane</keyword>
<dbReference type="VEuPathDB" id="FungiDB:Z520_12280"/>
<evidence type="ECO:0000313" key="12">
    <source>
        <dbReference type="Proteomes" id="UP000053411"/>
    </source>
</evidence>
<evidence type="ECO:0000256" key="8">
    <source>
        <dbReference type="PIRSR" id="PIRSR602401-1"/>
    </source>
</evidence>
<keyword evidence="10" id="KW-0472">Membrane</keyword>
<evidence type="ECO:0000256" key="1">
    <source>
        <dbReference type="ARBA" id="ARBA00001971"/>
    </source>
</evidence>
<dbReference type="OrthoDB" id="2789670at2759"/>
<evidence type="ECO:0000256" key="3">
    <source>
        <dbReference type="ARBA" id="ARBA00022617"/>
    </source>
</evidence>
<keyword evidence="7 9" id="KW-0503">Monooxygenase</keyword>
<dbReference type="GO" id="GO:0005506">
    <property type="term" value="F:iron ion binding"/>
    <property type="evidence" value="ECO:0007669"/>
    <property type="project" value="InterPro"/>
</dbReference>
<evidence type="ECO:0000313" key="11">
    <source>
        <dbReference type="EMBL" id="KIX92009.1"/>
    </source>
</evidence>
<feature type="binding site" description="axial binding residue" evidence="8">
    <location>
        <position position="457"/>
    </location>
    <ligand>
        <name>heme</name>
        <dbReference type="ChEBI" id="CHEBI:30413"/>
    </ligand>
    <ligandPart>
        <name>Fe</name>
        <dbReference type="ChEBI" id="CHEBI:18248"/>
    </ligandPart>
</feature>
<gene>
    <name evidence="11" type="ORF">Z520_12280</name>
</gene>
<dbReference type="GO" id="GO:0004497">
    <property type="term" value="F:monooxygenase activity"/>
    <property type="evidence" value="ECO:0007669"/>
    <property type="project" value="UniProtKB-KW"/>
</dbReference>
<dbReference type="InterPro" id="IPR001128">
    <property type="entry name" value="Cyt_P450"/>
</dbReference>
<dbReference type="PRINTS" id="PR00463">
    <property type="entry name" value="EP450I"/>
</dbReference>
<evidence type="ECO:0000256" key="2">
    <source>
        <dbReference type="ARBA" id="ARBA00010617"/>
    </source>
</evidence>
<protein>
    <recommendedName>
        <fullName evidence="13">Benzoate 4-monooxygenase</fullName>
    </recommendedName>
</protein>
<feature type="transmembrane region" description="Helical" evidence="10">
    <location>
        <begin position="6"/>
        <end position="26"/>
    </location>
</feature>
<dbReference type="Proteomes" id="UP000053411">
    <property type="component" value="Unassembled WGS sequence"/>
</dbReference>
<dbReference type="GO" id="GO:0020037">
    <property type="term" value="F:heme binding"/>
    <property type="evidence" value="ECO:0007669"/>
    <property type="project" value="InterPro"/>
</dbReference>
<keyword evidence="6 8" id="KW-0408">Iron</keyword>